<reference evidence="1" key="1">
    <citation type="journal article" date="2022" name="bioRxiv">
        <title>Sequencing and chromosome-scale assembly of the giantPleurodeles waltlgenome.</title>
        <authorList>
            <person name="Brown T."/>
            <person name="Elewa A."/>
            <person name="Iarovenko S."/>
            <person name="Subramanian E."/>
            <person name="Araus A.J."/>
            <person name="Petzold A."/>
            <person name="Susuki M."/>
            <person name="Suzuki K.-i.T."/>
            <person name="Hayashi T."/>
            <person name="Toyoda A."/>
            <person name="Oliveira C."/>
            <person name="Osipova E."/>
            <person name="Leigh N.D."/>
            <person name="Simon A."/>
            <person name="Yun M.H."/>
        </authorList>
    </citation>
    <scope>NUCLEOTIDE SEQUENCE</scope>
    <source>
        <strain evidence="1">20211129_DDA</strain>
        <tissue evidence="1">Liver</tissue>
    </source>
</reference>
<keyword evidence="2" id="KW-1185">Reference proteome</keyword>
<name>A0AAV7UTK4_PLEWA</name>
<evidence type="ECO:0000313" key="1">
    <source>
        <dbReference type="EMBL" id="KAJ1192423.1"/>
    </source>
</evidence>
<accession>A0AAV7UTK4</accession>
<organism evidence="1 2">
    <name type="scientific">Pleurodeles waltl</name>
    <name type="common">Iberian ribbed newt</name>
    <dbReference type="NCBI Taxonomy" id="8319"/>
    <lineage>
        <taxon>Eukaryota</taxon>
        <taxon>Metazoa</taxon>
        <taxon>Chordata</taxon>
        <taxon>Craniata</taxon>
        <taxon>Vertebrata</taxon>
        <taxon>Euteleostomi</taxon>
        <taxon>Amphibia</taxon>
        <taxon>Batrachia</taxon>
        <taxon>Caudata</taxon>
        <taxon>Salamandroidea</taxon>
        <taxon>Salamandridae</taxon>
        <taxon>Pleurodelinae</taxon>
        <taxon>Pleurodeles</taxon>
    </lineage>
</organism>
<proteinExistence type="predicted"/>
<evidence type="ECO:0000313" key="2">
    <source>
        <dbReference type="Proteomes" id="UP001066276"/>
    </source>
</evidence>
<dbReference type="EMBL" id="JANPWB010000004">
    <property type="protein sequence ID" value="KAJ1192423.1"/>
    <property type="molecule type" value="Genomic_DNA"/>
</dbReference>
<protein>
    <submittedName>
        <fullName evidence="1">Uncharacterized protein</fullName>
    </submittedName>
</protein>
<dbReference type="AlphaFoldDB" id="A0AAV7UTK4"/>
<sequence>MNGGQAALTAGAAQKMGGRLNPITARYRGPALLLADDACTRQHLTLPGPLAARPAALGRAESHWLRLQRPYVPALRCSPSSLAAE</sequence>
<comment type="caution">
    <text evidence="1">The sequence shown here is derived from an EMBL/GenBank/DDBJ whole genome shotgun (WGS) entry which is preliminary data.</text>
</comment>
<gene>
    <name evidence="1" type="ORF">NDU88_001730</name>
</gene>
<dbReference type="Proteomes" id="UP001066276">
    <property type="component" value="Chromosome 2_2"/>
</dbReference>